<evidence type="ECO:0000256" key="4">
    <source>
        <dbReference type="ARBA" id="ARBA00022692"/>
    </source>
</evidence>
<dbReference type="SUPFAM" id="SSF161098">
    <property type="entry name" value="MetI-like"/>
    <property type="match status" value="1"/>
</dbReference>
<dbReference type="PANTHER" id="PTHR30193">
    <property type="entry name" value="ABC TRANSPORTER PERMEASE PROTEIN"/>
    <property type="match status" value="1"/>
</dbReference>
<sequence>MRKYRGLFLFVVPGLALYVIFFVIPLLSVLGLSFTNWNGIAPNFSWVGLNNFKTLIVDDQIFRQAFSNNIKYMLFVVVFQTLFSLIFATILAKNTRLNIFYRALFFLPTIIASVSVAFIWIFVYDPSLGSLNLFLTRIGLGSFIKSWLGDKNIAIYSLAFVQVWAHTGQVMTIFIAGLNSIPQSLYEVARIEGASKWQTFTKVTWPLLAPSATIVVAYTTLQSFKAFDLILAMTNGGPSYATEILSLFIYHEAFNNFKFGYAAASAVLYMIIIAVITILQFRILDASKVTYEG</sequence>
<evidence type="ECO:0000256" key="1">
    <source>
        <dbReference type="ARBA" id="ARBA00004651"/>
    </source>
</evidence>
<feature type="domain" description="ABC transmembrane type-1" evidence="8">
    <location>
        <begin position="66"/>
        <end position="280"/>
    </location>
</feature>
<name>A0A6I5ZME9_9FIRM</name>
<keyword evidence="4 7" id="KW-0812">Transmembrane</keyword>
<dbReference type="CDD" id="cd06261">
    <property type="entry name" value="TM_PBP2"/>
    <property type="match status" value="1"/>
</dbReference>
<dbReference type="Proteomes" id="UP000425916">
    <property type="component" value="Chromosome"/>
</dbReference>
<dbReference type="InterPro" id="IPR051393">
    <property type="entry name" value="ABC_transporter_permease"/>
</dbReference>
<feature type="transmembrane region" description="Helical" evidence="7">
    <location>
        <begin position="155"/>
        <end position="178"/>
    </location>
</feature>
<proteinExistence type="inferred from homology"/>
<dbReference type="GO" id="GO:0055085">
    <property type="term" value="P:transmembrane transport"/>
    <property type="evidence" value="ECO:0007669"/>
    <property type="project" value="InterPro"/>
</dbReference>
<dbReference type="RefSeq" id="WP_211662013.1">
    <property type="nucleotide sequence ID" value="NZ_CP046244.1"/>
</dbReference>
<organism evidence="9 10">
    <name type="scientific">Neomoorella glycerini</name>
    <dbReference type="NCBI Taxonomy" id="55779"/>
    <lineage>
        <taxon>Bacteria</taxon>
        <taxon>Bacillati</taxon>
        <taxon>Bacillota</taxon>
        <taxon>Clostridia</taxon>
        <taxon>Neomoorellales</taxon>
        <taxon>Neomoorellaceae</taxon>
        <taxon>Neomoorella</taxon>
    </lineage>
</organism>
<dbReference type="Gene3D" id="1.10.3720.10">
    <property type="entry name" value="MetI-like"/>
    <property type="match status" value="1"/>
</dbReference>
<dbReference type="PANTHER" id="PTHR30193:SF37">
    <property type="entry name" value="INNER MEMBRANE ABC TRANSPORTER PERMEASE PROTEIN YCJO"/>
    <property type="match status" value="1"/>
</dbReference>
<feature type="transmembrane region" description="Helical" evidence="7">
    <location>
        <begin position="7"/>
        <end position="34"/>
    </location>
</feature>
<keyword evidence="5 7" id="KW-1133">Transmembrane helix</keyword>
<dbReference type="GO" id="GO:0005886">
    <property type="term" value="C:plasma membrane"/>
    <property type="evidence" value="ECO:0007669"/>
    <property type="project" value="UniProtKB-SubCell"/>
</dbReference>
<dbReference type="InterPro" id="IPR000515">
    <property type="entry name" value="MetI-like"/>
</dbReference>
<evidence type="ECO:0000256" key="7">
    <source>
        <dbReference type="RuleBase" id="RU363032"/>
    </source>
</evidence>
<dbReference type="Pfam" id="PF00528">
    <property type="entry name" value="BPD_transp_1"/>
    <property type="match status" value="1"/>
</dbReference>
<gene>
    <name evidence="9" type="primary">ugpA</name>
    <name evidence="9" type="ORF">MGLY_03740</name>
</gene>
<evidence type="ECO:0000313" key="9">
    <source>
        <dbReference type="EMBL" id="QGP91050.1"/>
    </source>
</evidence>
<reference evidence="9 10" key="1">
    <citation type="submission" date="2019-11" db="EMBL/GenBank/DDBJ databases">
        <title>Genome sequence of Moorella glycerini DSM11254.</title>
        <authorList>
            <person name="Poehlein A."/>
            <person name="Boeer T."/>
            <person name="Daniel R."/>
        </authorList>
    </citation>
    <scope>NUCLEOTIDE SEQUENCE [LARGE SCALE GENOMIC DNA]</scope>
    <source>
        <strain evidence="9 10">DSM 11254</strain>
    </source>
</reference>
<keyword evidence="10" id="KW-1185">Reference proteome</keyword>
<evidence type="ECO:0000256" key="6">
    <source>
        <dbReference type="ARBA" id="ARBA00023136"/>
    </source>
</evidence>
<keyword evidence="6 7" id="KW-0472">Membrane</keyword>
<evidence type="ECO:0000256" key="2">
    <source>
        <dbReference type="ARBA" id="ARBA00022448"/>
    </source>
</evidence>
<keyword evidence="2 7" id="KW-0813">Transport</keyword>
<keyword evidence="3" id="KW-1003">Cell membrane</keyword>
<evidence type="ECO:0000256" key="3">
    <source>
        <dbReference type="ARBA" id="ARBA00022475"/>
    </source>
</evidence>
<dbReference type="EMBL" id="CP046244">
    <property type="protein sequence ID" value="QGP91050.1"/>
    <property type="molecule type" value="Genomic_DNA"/>
</dbReference>
<evidence type="ECO:0000313" key="10">
    <source>
        <dbReference type="Proteomes" id="UP000425916"/>
    </source>
</evidence>
<comment type="subcellular location">
    <subcellularLocation>
        <location evidence="1 7">Cell membrane</location>
        <topology evidence="1 7">Multi-pass membrane protein</topology>
    </subcellularLocation>
</comment>
<comment type="similarity">
    <text evidence="7">Belongs to the binding-protein-dependent transport system permease family.</text>
</comment>
<accession>A0A6I5ZME9</accession>
<protein>
    <submittedName>
        <fullName evidence="9">sn-glycerol-3-phosphate transport system permease protein UgpA</fullName>
    </submittedName>
</protein>
<evidence type="ECO:0000259" key="8">
    <source>
        <dbReference type="PROSITE" id="PS50928"/>
    </source>
</evidence>
<feature type="transmembrane region" description="Helical" evidence="7">
    <location>
        <begin position="72"/>
        <end position="92"/>
    </location>
</feature>
<feature type="transmembrane region" description="Helical" evidence="7">
    <location>
        <begin position="99"/>
        <end position="123"/>
    </location>
</feature>
<dbReference type="AlphaFoldDB" id="A0A6I5ZME9"/>
<dbReference type="InterPro" id="IPR035906">
    <property type="entry name" value="MetI-like_sf"/>
</dbReference>
<feature type="transmembrane region" description="Helical" evidence="7">
    <location>
        <begin position="259"/>
        <end position="279"/>
    </location>
</feature>
<evidence type="ECO:0000256" key="5">
    <source>
        <dbReference type="ARBA" id="ARBA00022989"/>
    </source>
</evidence>
<dbReference type="PROSITE" id="PS50928">
    <property type="entry name" value="ABC_TM1"/>
    <property type="match status" value="1"/>
</dbReference>